<name>A0ABV4JX79_9BACT</name>
<dbReference type="InterPro" id="IPR033479">
    <property type="entry name" value="dCache_1"/>
</dbReference>
<evidence type="ECO:0000256" key="13">
    <source>
        <dbReference type="ARBA" id="ARBA00023224"/>
    </source>
</evidence>
<dbReference type="PROSITE" id="PS50111">
    <property type="entry name" value="CHEMOTAXIS_TRANSDUC_2"/>
    <property type="match status" value="1"/>
</dbReference>
<dbReference type="InterPro" id="IPR029151">
    <property type="entry name" value="Sensor-like_sf"/>
</dbReference>
<evidence type="ECO:0000256" key="10">
    <source>
        <dbReference type="ARBA" id="ARBA00022989"/>
    </source>
</evidence>
<evidence type="ECO:0000259" key="20">
    <source>
        <dbReference type="PROSITE" id="PS50113"/>
    </source>
</evidence>
<evidence type="ECO:0000313" key="22">
    <source>
        <dbReference type="EMBL" id="MEZ7195276.1"/>
    </source>
</evidence>
<feature type="compositionally biased region" description="Basic and acidic residues" evidence="16">
    <location>
        <begin position="516"/>
        <end position="529"/>
    </location>
</feature>
<evidence type="ECO:0000256" key="15">
    <source>
        <dbReference type="PROSITE-ProRule" id="PRU00284"/>
    </source>
</evidence>
<feature type="domain" description="HAMP" evidence="21">
    <location>
        <begin position="310"/>
        <end position="362"/>
    </location>
</feature>
<dbReference type="InterPro" id="IPR003660">
    <property type="entry name" value="HAMP_dom"/>
</dbReference>
<keyword evidence="3" id="KW-0145">Chemotaxis</keyword>
<dbReference type="CDD" id="cd12914">
    <property type="entry name" value="PDC1_DGC_like"/>
    <property type="match status" value="1"/>
</dbReference>
<dbReference type="CDD" id="cd12912">
    <property type="entry name" value="PDC2_MCP_like"/>
    <property type="match status" value="1"/>
</dbReference>
<feature type="signal peptide" evidence="18">
    <location>
        <begin position="1"/>
        <end position="24"/>
    </location>
</feature>
<dbReference type="Proteomes" id="UP001568698">
    <property type="component" value="Unassembled WGS sequence"/>
</dbReference>
<protein>
    <submittedName>
        <fullName evidence="22">Methyl-accepting chemotaxis protein</fullName>
    </submittedName>
</protein>
<evidence type="ECO:0000256" key="3">
    <source>
        <dbReference type="ARBA" id="ARBA00022500"/>
    </source>
</evidence>
<dbReference type="CDD" id="cd11386">
    <property type="entry name" value="MCP_signal"/>
    <property type="match status" value="1"/>
</dbReference>
<reference evidence="22 23" key="1">
    <citation type="submission" date="2024-08" db="EMBL/GenBank/DDBJ databases">
        <title>Sulfate-reducing bacteria isolated from formation water of the oil field in Kazakhstan and description of Pseudodesulfovibrio sp.</title>
        <authorList>
            <person name="Bidzhieva S.K."/>
            <person name="Tourova T.P."/>
            <person name="Grouzdev D.S."/>
            <person name="Beletsky A.V."/>
            <person name="Sokolova D.S."/>
            <person name="Samigullina S.R."/>
            <person name="Poltaraus A.B."/>
            <person name="Avtukh A.N."/>
            <person name="Tereshina V.M."/>
            <person name="Zhaparov N.S."/>
            <person name="Mardanov A.V."/>
            <person name="Nazina T.N."/>
        </authorList>
    </citation>
    <scope>NUCLEOTIDE SEQUENCE [LARGE SCALE GENOMIC DNA]</scope>
    <source>
        <strain evidence="22 23">9FUS</strain>
    </source>
</reference>
<dbReference type="InterPro" id="IPR035965">
    <property type="entry name" value="PAS-like_dom_sf"/>
</dbReference>
<dbReference type="Pfam" id="PF02743">
    <property type="entry name" value="dCache_1"/>
    <property type="match status" value="1"/>
</dbReference>
<keyword evidence="6 17" id="KW-0812">Transmembrane</keyword>
<dbReference type="SUPFAM" id="SSF55785">
    <property type="entry name" value="PYP-like sensor domain (PAS domain)"/>
    <property type="match status" value="1"/>
</dbReference>
<evidence type="ECO:0000256" key="8">
    <source>
        <dbReference type="ARBA" id="ARBA00022777"/>
    </source>
</evidence>
<evidence type="ECO:0000259" key="19">
    <source>
        <dbReference type="PROSITE" id="PS50111"/>
    </source>
</evidence>
<feature type="region of interest" description="Disordered" evidence="16">
    <location>
        <begin position="512"/>
        <end position="535"/>
    </location>
</feature>
<dbReference type="Gene3D" id="3.30.450.20">
    <property type="entry name" value="PAS domain"/>
    <property type="match status" value="3"/>
</dbReference>
<proteinExistence type="inferred from homology"/>
<dbReference type="SMART" id="SM00283">
    <property type="entry name" value="MA"/>
    <property type="match status" value="1"/>
</dbReference>
<keyword evidence="5" id="KW-0808">Transferase</keyword>
<sequence length="774" mass="83390">MKMKSVNTAIALLIAASMAVSILAAVLWVSHDTRRTVFDEGKVAMNNMVAQTMAALDNYIAQTDEMVRMLASQQAVADALAGRDALPASWLFKDLMSTSGGYWAAFAFDKNGKVVAGYNAKEQNLAGADRSSREYVKAVLSGKADHFLSNDILISKSGGGILIFAAAAVVHDHTGEIIGGVGLFPKWDNFTSKFIDPFRVAGSGYAYMLDDKGRIIAHAVNKDLYLKDVSGEKFAKVALGADKGETTYTWEGREKYMVFDTAPKTGWKVVMSAYEDDLAAAAHNQRDKLAVGGVGLGILLVGVLVFAVRKTITNPVKNILGYASEVAGGNLQARLEGKYKFEFRSLAAQIETMVHELKVKLGFSDGVLAGIALPCALVGEDHKLLWVNRQMCDLLLRSDPPESYVGLAPGEFFYREPGRKTLSDRAVEQQQRLDNETEYTRTDGSVINAQVTSTPFYDMDGQLLGSLTIWVDVTEIRGQQKLIEEQNGRISVAAGQAREISLSLSSAAEELSAQMEEGKRGSEDQRARAAETASAMEQMNASVLDVARNASQASDDADEAKSHAQRGEKMVNQVIEAVGEVQAQTEELRRSMEGLGSEAEDIGNVLGVITDIADQTNLLALNAAIEAARAGDAGRGFAVVADEVRKLAEKTMAATSEVGEAIRRIQEMTGRNVGATERAAQAVERSTDLARESGKALLEIVGRVETASDQVRIIATAAEQQSATSDEINRATDDINHISMETYQVMQSASEAIQEVAAMATRLNEVIEDMAGQG</sequence>
<dbReference type="Pfam" id="PF00015">
    <property type="entry name" value="MCPsignal"/>
    <property type="match status" value="1"/>
</dbReference>
<evidence type="ECO:0000313" key="23">
    <source>
        <dbReference type="Proteomes" id="UP001568698"/>
    </source>
</evidence>
<comment type="caution">
    <text evidence="22">The sequence shown here is derived from an EMBL/GenBank/DDBJ whole genome shotgun (WGS) entry which is preliminary data.</text>
</comment>
<keyword evidence="8" id="KW-0418">Kinase</keyword>
<evidence type="ECO:0000256" key="1">
    <source>
        <dbReference type="ARBA" id="ARBA00004651"/>
    </source>
</evidence>
<dbReference type="SMART" id="SM00304">
    <property type="entry name" value="HAMP"/>
    <property type="match status" value="1"/>
</dbReference>
<dbReference type="Gene3D" id="6.10.340.10">
    <property type="match status" value="1"/>
</dbReference>
<evidence type="ECO:0000256" key="18">
    <source>
        <dbReference type="SAM" id="SignalP"/>
    </source>
</evidence>
<evidence type="ECO:0000259" key="21">
    <source>
        <dbReference type="PROSITE" id="PS50885"/>
    </source>
</evidence>
<dbReference type="Pfam" id="PF13426">
    <property type="entry name" value="PAS_9"/>
    <property type="match status" value="1"/>
</dbReference>
<keyword evidence="7" id="KW-0547">Nucleotide-binding</keyword>
<dbReference type="EMBL" id="JBGLYH010000002">
    <property type="protein sequence ID" value="MEZ7195276.1"/>
    <property type="molecule type" value="Genomic_DNA"/>
</dbReference>
<evidence type="ECO:0000256" key="7">
    <source>
        <dbReference type="ARBA" id="ARBA00022741"/>
    </source>
</evidence>
<dbReference type="RefSeq" id="WP_371384831.1">
    <property type="nucleotide sequence ID" value="NZ_JBGLYH010000002.1"/>
</dbReference>
<gene>
    <name evidence="22" type="ORF">AB6M95_00820</name>
</gene>
<evidence type="ECO:0000256" key="14">
    <source>
        <dbReference type="ARBA" id="ARBA00029447"/>
    </source>
</evidence>
<evidence type="ECO:0000256" key="5">
    <source>
        <dbReference type="ARBA" id="ARBA00022679"/>
    </source>
</evidence>
<keyword evidence="12 17" id="KW-0472">Membrane</keyword>
<dbReference type="InterPro" id="IPR000014">
    <property type="entry name" value="PAS"/>
</dbReference>
<dbReference type="PROSITE" id="PS50113">
    <property type="entry name" value="PAC"/>
    <property type="match status" value="1"/>
</dbReference>
<evidence type="ECO:0000256" key="12">
    <source>
        <dbReference type="ARBA" id="ARBA00023136"/>
    </source>
</evidence>
<keyword evidence="10 17" id="KW-1133">Transmembrane helix</keyword>
<keyword evidence="18" id="KW-0732">Signal</keyword>
<organism evidence="22 23">
    <name type="scientific">Pseudodesulfovibrio karagichevae</name>
    <dbReference type="NCBI Taxonomy" id="3239305"/>
    <lineage>
        <taxon>Bacteria</taxon>
        <taxon>Pseudomonadati</taxon>
        <taxon>Thermodesulfobacteriota</taxon>
        <taxon>Desulfovibrionia</taxon>
        <taxon>Desulfovibrionales</taxon>
        <taxon>Desulfovibrionaceae</taxon>
    </lineage>
</organism>
<dbReference type="InterPro" id="IPR004089">
    <property type="entry name" value="MCPsignal_dom"/>
</dbReference>
<accession>A0ABV4JX79</accession>
<dbReference type="SUPFAM" id="SSF58104">
    <property type="entry name" value="Methyl-accepting chemotaxis protein (MCP) signaling domain"/>
    <property type="match status" value="1"/>
</dbReference>
<evidence type="ECO:0000256" key="6">
    <source>
        <dbReference type="ARBA" id="ARBA00022692"/>
    </source>
</evidence>
<feature type="domain" description="Methyl-accepting transducer" evidence="19">
    <location>
        <begin position="500"/>
        <end position="736"/>
    </location>
</feature>
<evidence type="ECO:0000256" key="9">
    <source>
        <dbReference type="ARBA" id="ARBA00022840"/>
    </source>
</evidence>
<keyword evidence="4" id="KW-0597">Phosphoprotein</keyword>
<keyword evidence="2" id="KW-1003">Cell membrane</keyword>
<dbReference type="PANTHER" id="PTHR32089:SF112">
    <property type="entry name" value="LYSOZYME-LIKE PROTEIN-RELATED"/>
    <property type="match status" value="1"/>
</dbReference>
<evidence type="ECO:0000256" key="4">
    <source>
        <dbReference type="ARBA" id="ARBA00022553"/>
    </source>
</evidence>
<evidence type="ECO:0000256" key="11">
    <source>
        <dbReference type="ARBA" id="ARBA00023012"/>
    </source>
</evidence>
<dbReference type="CDD" id="cd06225">
    <property type="entry name" value="HAMP"/>
    <property type="match status" value="1"/>
</dbReference>
<evidence type="ECO:0000256" key="2">
    <source>
        <dbReference type="ARBA" id="ARBA00022475"/>
    </source>
</evidence>
<evidence type="ECO:0000256" key="16">
    <source>
        <dbReference type="SAM" id="MobiDB-lite"/>
    </source>
</evidence>
<evidence type="ECO:0000256" key="17">
    <source>
        <dbReference type="SAM" id="Phobius"/>
    </source>
</evidence>
<feature type="transmembrane region" description="Helical" evidence="17">
    <location>
        <begin position="289"/>
        <end position="308"/>
    </location>
</feature>
<feature type="domain" description="PAC" evidence="20">
    <location>
        <begin position="433"/>
        <end position="485"/>
    </location>
</feature>
<comment type="subcellular location">
    <subcellularLocation>
        <location evidence="1">Cell membrane</location>
        <topology evidence="1">Multi-pass membrane protein</topology>
    </subcellularLocation>
</comment>
<dbReference type="PANTHER" id="PTHR32089">
    <property type="entry name" value="METHYL-ACCEPTING CHEMOTAXIS PROTEIN MCPB"/>
    <property type="match status" value="1"/>
</dbReference>
<feature type="chain" id="PRO_5046397242" evidence="18">
    <location>
        <begin position="25"/>
        <end position="774"/>
    </location>
</feature>
<keyword evidence="23" id="KW-1185">Reference proteome</keyword>
<comment type="similarity">
    <text evidence="14">Belongs to the methyl-accepting chemotaxis (MCP) protein family.</text>
</comment>
<dbReference type="PROSITE" id="PS50885">
    <property type="entry name" value="HAMP"/>
    <property type="match status" value="1"/>
</dbReference>
<dbReference type="InterPro" id="IPR000700">
    <property type="entry name" value="PAS-assoc_C"/>
</dbReference>
<dbReference type="SUPFAM" id="SSF103190">
    <property type="entry name" value="Sensory domain-like"/>
    <property type="match status" value="1"/>
</dbReference>
<dbReference type="Pfam" id="PF00672">
    <property type="entry name" value="HAMP"/>
    <property type="match status" value="1"/>
</dbReference>
<dbReference type="Gene3D" id="1.10.287.950">
    <property type="entry name" value="Methyl-accepting chemotaxis protein"/>
    <property type="match status" value="1"/>
</dbReference>
<dbReference type="SUPFAM" id="SSF158472">
    <property type="entry name" value="HAMP domain-like"/>
    <property type="match status" value="1"/>
</dbReference>
<keyword evidence="11" id="KW-0902">Two-component regulatory system</keyword>
<keyword evidence="9" id="KW-0067">ATP-binding</keyword>
<keyword evidence="13 15" id="KW-0807">Transducer</keyword>